<evidence type="ECO:0000256" key="1">
    <source>
        <dbReference type="ARBA" id="ARBA00001974"/>
    </source>
</evidence>
<feature type="compositionally biased region" description="Polar residues" evidence="9">
    <location>
        <begin position="63"/>
        <end position="83"/>
    </location>
</feature>
<dbReference type="AlphaFoldDB" id="X1FIE9"/>
<keyword evidence="7" id="KW-0408">Iron</keyword>
<dbReference type="SUPFAM" id="SSF51905">
    <property type="entry name" value="FAD/NAD(P)-binding domain"/>
    <property type="match status" value="1"/>
</dbReference>
<dbReference type="InterPro" id="IPR017896">
    <property type="entry name" value="4Fe4S_Fe-S-bd"/>
</dbReference>
<evidence type="ECO:0000256" key="7">
    <source>
        <dbReference type="ARBA" id="ARBA00023004"/>
    </source>
</evidence>
<keyword evidence="8" id="KW-0411">Iron-sulfur</keyword>
<evidence type="ECO:0000256" key="9">
    <source>
        <dbReference type="SAM" id="MobiDB-lite"/>
    </source>
</evidence>
<protein>
    <recommendedName>
        <fullName evidence="10">4Fe-4S ferredoxin-type domain-containing protein</fullName>
    </recommendedName>
</protein>
<comment type="similarity">
    <text evidence="2">Belongs to the HdrA family.</text>
</comment>
<keyword evidence="5" id="KW-0285">Flavoprotein</keyword>
<dbReference type="PROSITE" id="PS51379">
    <property type="entry name" value="4FE4S_FER_2"/>
    <property type="match status" value="2"/>
</dbReference>
<evidence type="ECO:0000256" key="8">
    <source>
        <dbReference type="ARBA" id="ARBA00023014"/>
    </source>
</evidence>
<gene>
    <name evidence="11" type="ORF">S03H2_04449</name>
</gene>
<dbReference type="PANTHER" id="PTHR43498">
    <property type="entry name" value="FERREDOXIN:COB-COM HETERODISULFIDE REDUCTASE SUBUNIT A"/>
    <property type="match status" value="1"/>
</dbReference>
<keyword evidence="3" id="KW-0004">4Fe-4S</keyword>
<feature type="domain" description="4Fe-4S ferredoxin-type" evidence="10">
    <location>
        <begin position="321"/>
        <end position="350"/>
    </location>
</feature>
<feature type="domain" description="4Fe-4S ferredoxin-type" evidence="10">
    <location>
        <begin position="285"/>
        <end position="313"/>
    </location>
</feature>
<proteinExistence type="inferred from homology"/>
<comment type="cofactor">
    <cofactor evidence="1">
        <name>FAD</name>
        <dbReference type="ChEBI" id="CHEBI:57692"/>
    </cofactor>
</comment>
<feature type="region of interest" description="Disordered" evidence="9">
    <location>
        <begin position="51"/>
        <end position="83"/>
    </location>
</feature>
<dbReference type="EMBL" id="BARU01001764">
    <property type="protein sequence ID" value="GAH20533.1"/>
    <property type="molecule type" value="Genomic_DNA"/>
</dbReference>
<evidence type="ECO:0000256" key="5">
    <source>
        <dbReference type="ARBA" id="ARBA00022827"/>
    </source>
</evidence>
<dbReference type="GO" id="GO:0046872">
    <property type="term" value="F:metal ion binding"/>
    <property type="evidence" value="ECO:0007669"/>
    <property type="project" value="UniProtKB-KW"/>
</dbReference>
<dbReference type="PANTHER" id="PTHR43498:SF1">
    <property type="entry name" value="COB--COM HETERODISULFIDE REDUCTASE IRON-SULFUR SUBUNIT A"/>
    <property type="match status" value="1"/>
</dbReference>
<dbReference type="InterPro" id="IPR039650">
    <property type="entry name" value="HdrA-like"/>
</dbReference>
<dbReference type="GO" id="GO:0016491">
    <property type="term" value="F:oxidoreductase activity"/>
    <property type="evidence" value="ECO:0007669"/>
    <property type="project" value="UniProtKB-KW"/>
</dbReference>
<dbReference type="InterPro" id="IPR017900">
    <property type="entry name" value="4Fe4S_Fe_S_CS"/>
</dbReference>
<evidence type="ECO:0000256" key="3">
    <source>
        <dbReference type="ARBA" id="ARBA00022485"/>
    </source>
</evidence>
<dbReference type="InterPro" id="IPR036188">
    <property type="entry name" value="FAD/NAD-bd_sf"/>
</dbReference>
<evidence type="ECO:0000313" key="11">
    <source>
        <dbReference type="EMBL" id="GAH20533.1"/>
    </source>
</evidence>
<name>X1FIE9_9ZZZZ</name>
<dbReference type="SUPFAM" id="SSF54862">
    <property type="entry name" value="4Fe-4S ferredoxins"/>
    <property type="match status" value="1"/>
</dbReference>
<evidence type="ECO:0000256" key="2">
    <source>
        <dbReference type="ARBA" id="ARBA00006561"/>
    </source>
</evidence>
<accession>X1FIE9</accession>
<organism evidence="11">
    <name type="scientific">marine sediment metagenome</name>
    <dbReference type="NCBI Taxonomy" id="412755"/>
    <lineage>
        <taxon>unclassified sequences</taxon>
        <taxon>metagenomes</taxon>
        <taxon>ecological metagenomes</taxon>
    </lineage>
</organism>
<dbReference type="PROSITE" id="PS00198">
    <property type="entry name" value="4FE4S_FER_1"/>
    <property type="match status" value="2"/>
</dbReference>
<keyword evidence="4" id="KW-0479">Metal-binding</keyword>
<comment type="caution">
    <text evidence="11">The sequence shown here is derived from an EMBL/GenBank/DDBJ whole genome shotgun (WGS) entry which is preliminary data.</text>
</comment>
<dbReference type="Gene3D" id="3.30.70.20">
    <property type="match status" value="1"/>
</dbReference>
<sequence>NETNELNEIEHGVIIVATGAQEYKPTEYLYGEDEKVITQLQLEEWLAVNAEHQASSAEHRTSTTDSQASSAHSPLPTTDSRAPNIGLQTLKTVVMIQCVGSRDDERPYCSRVCCSEAVKNALKIKEVNPKTNVFVLYRDIRTYGFKESYYSKARQMGVIFIRYEKDKKPEVVKQNGMLKVSLVDTILNRLVTINADLLVLSAGTIPHPENKDLAQMIKIPLDQDNFFLEAHMKLRPIDFATEGVFLCGLAHSAKSIEESITQACGAAARASTILSKDTIELEANISFVVDENCDGCAYCIDPCPYDALTLIEYMKDGSIKKTVEVNESICKGCGTCMATCPKMGIFVKGFKLEQISAQVEASLQQPAEV</sequence>
<keyword evidence="5" id="KW-0274">FAD</keyword>
<reference evidence="11" key="1">
    <citation type="journal article" date="2014" name="Front. Microbiol.">
        <title>High frequency of phylogenetically diverse reductive dehalogenase-homologous genes in deep subseafloor sedimentary metagenomes.</title>
        <authorList>
            <person name="Kawai M."/>
            <person name="Futagami T."/>
            <person name="Toyoda A."/>
            <person name="Takaki Y."/>
            <person name="Nishi S."/>
            <person name="Hori S."/>
            <person name="Arai W."/>
            <person name="Tsubouchi T."/>
            <person name="Morono Y."/>
            <person name="Uchiyama I."/>
            <person name="Ito T."/>
            <person name="Fujiyama A."/>
            <person name="Inagaki F."/>
            <person name="Takami H."/>
        </authorList>
    </citation>
    <scope>NUCLEOTIDE SEQUENCE</scope>
    <source>
        <strain evidence="11">Expedition CK06-06</strain>
    </source>
</reference>
<evidence type="ECO:0000256" key="6">
    <source>
        <dbReference type="ARBA" id="ARBA00023002"/>
    </source>
</evidence>
<keyword evidence="6" id="KW-0560">Oxidoreductase</keyword>
<feature type="non-terminal residue" evidence="11">
    <location>
        <position position="1"/>
    </location>
</feature>
<dbReference type="Pfam" id="PF12838">
    <property type="entry name" value="Fer4_7"/>
    <property type="match status" value="1"/>
</dbReference>
<evidence type="ECO:0000256" key="4">
    <source>
        <dbReference type="ARBA" id="ARBA00022723"/>
    </source>
</evidence>
<dbReference type="GO" id="GO:0051539">
    <property type="term" value="F:4 iron, 4 sulfur cluster binding"/>
    <property type="evidence" value="ECO:0007669"/>
    <property type="project" value="UniProtKB-KW"/>
</dbReference>
<evidence type="ECO:0000259" key="10">
    <source>
        <dbReference type="PROSITE" id="PS51379"/>
    </source>
</evidence>